<keyword evidence="4" id="KW-1185">Reference proteome</keyword>
<organism evidence="3 4">
    <name type="scientific">Caulobacter hibisci</name>
    <dbReference type="NCBI Taxonomy" id="2035993"/>
    <lineage>
        <taxon>Bacteria</taxon>
        <taxon>Pseudomonadati</taxon>
        <taxon>Pseudomonadota</taxon>
        <taxon>Alphaproteobacteria</taxon>
        <taxon>Caulobacterales</taxon>
        <taxon>Caulobacteraceae</taxon>
        <taxon>Caulobacter</taxon>
    </lineage>
</organism>
<dbReference type="Gene3D" id="3.40.50.410">
    <property type="entry name" value="von Willebrand factor, type A domain"/>
    <property type="match status" value="1"/>
</dbReference>
<comment type="caution">
    <text evidence="3">The sequence shown here is derived from an EMBL/GenBank/DDBJ whole genome shotgun (WGS) entry which is preliminary data.</text>
</comment>
<evidence type="ECO:0000313" key="3">
    <source>
        <dbReference type="EMBL" id="MBI1684884.1"/>
    </source>
</evidence>
<name>A0ABS0SZK7_9CAUL</name>
<proteinExistence type="predicted"/>
<reference evidence="3 4" key="1">
    <citation type="submission" date="2020-11" db="EMBL/GenBank/DDBJ databases">
        <title>genome sequence of strain KACC 18849.</title>
        <authorList>
            <person name="Gao J."/>
            <person name="Zhang X."/>
        </authorList>
    </citation>
    <scope>NUCLEOTIDE SEQUENCE [LARGE SCALE GENOMIC DNA]</scope>
    <source>
        <strain evidence="3 4">KACC 18849</strain>
    </source>
</reference>
<evidence type="ECO:0000256" key="1">
    <source>
        <dbReference type="SAM" id="Coils"/>
    </source>
</evidence>
<dbReference type="PROSITE" id="PS51257">
    <property type="entry name" value="PROKAR_LIPOPROTEIN"/>
    <property type="match status" value="1"/>
</dbReference>
<dbReference type="Pfam" id="PF13519">
    <property type="entry name" value="VWA_2"/>
    <property type="match status" value="1"/>
</dbReference>
<dbReference type="SUPFAM" id="SSF53300">
    <property type="entry name" value="vWA-like"/>
    <property type="match status" value="1"/>
</dbReference>
<dbReference type="PROSITE" id="PS50234">
    <property type="entry name" value="VWFA"/>
    <property type="match status" value="1"/>
</dbReference>
<dbReference type="Proteomes" id="UP000639859">
    <property type="component" value="Unassembled WGS sequence"/>
</dbReference>
<protein>
    <submittedName>
        <fullName evidence="3">VWA domain-containing protein</fullName>
    </submittedName>
</protein>
<dbReference type="EMBL" id="JADWOX010000009">
    <property type="protein sequence ID" value="MBI1684884.1"/>
    <property type="molecule type" value="Genomic_DNA"/>
</dbReference>
<dbReference type="SMART" id="SM00327">
    <property type="entry name" value="VWA"/>
    <property type="match status" value="1"/>
</dbReference>
<feature type="domain" description="VWFA" evidence="2">
    <location>
        <begin position="92"/>
        <end position="281"/>
    </location>
</feature>
<gene>
    <name evidence="3" type="ORF">I4Q42_14520</name>
</gene>
<evidence type="ECO:0000259" key="2">
    <source>
        <dbReference type="PROSITE" id="PS50234"/>
    </source>
</evidence>
<feature type="coiled-coil region" evidence="1">
    <location>
        <begin position="337"/>
        <end position="364"/>
    </location>
</feature>
<keyword evidence="1" id="KW-0175">Coiled coil</keyword>
<sequence>MMVIPVRSLVGSTLALTLIGCGGPSSDKSAATDSDLVKSEGKAQTGSAEARAYVAQFTKKDPEACFKKDVALQQPTLKGPAGAIGARVPPTRVIVMIDGSGSMAGQMGGRTKLELAREAALGFVDGLPASVQTSLLVFGQQGNNSQAGKAKSCSTIDVLAPMSADRGSLRTALGQVRAVGWTPLAAGLGRAEALLAASTTRGEQVIYVVSDGEETCGGDPVDVARRINGGRTRAIINVIGFNLPSGEAAKLTAVARAGGGGFVNLSNEAELERSAQVREWMRRSDNHVATWTATSDNHVATSSAISDTHVCISGLISEEHVAMSSDLSDCQVAGRPLSFAEEARALLEARHDELRARDEAYRAELTNAEAGAKRNIDSAANANR</sequence>
<accession>A0ABS0SZK7</accession>
<dbReference type="RefSeq" id="WP_198576796.1">
    <property type="nucleotide sequence ID" value="NZ_JADWOX010000009.1"/>
</dbReference>
<evidence type="ECO:0000313" key="4">
    <source>
        <dbReference type="Proteomes" id="UP000639859"/>
    </source>
</evidence>
<dbReference type="InterPro" id="IPR002035">
    <property type="entry name" value="VWF_A"/>
</dbReference>
<dbReference type="InterPro" id="IPR036465">
    <property type="entry name" value="vWFA_dom_sf"/>
</dbReference>